<name>M8C9T0_AEGTA</name>
<reference evidence="2" key="1">
    <citation type="submission" date="2015-06" db="UniProtKB">
        <authorList>
            <consortium name="EnsemblPlants"/>
        </authorList>
    </citation>
    <scope>IDENTIFICATION</scope>
</reference>
<feature type="compositionally biased region" description="Basic and acidic residues" evidence="1">
    <location>
        <begin position="58"/>
        <end position="78"/>
    </location>
</feature>
<dbReference type="AlphaFoldDB" id="M8C9T0"/>
<evidence type="ECO:0000313" key="2">
    <source>
        <dbReference type="EnsemblPlants" id="EMT31074"/>
    </source>
</evidence>
<feature type="region of interest" description="Disordered" evidence="1">
    <location>
        <begin position="1"/>
        <end position="111"/>
    </location>
</feature>
<proteinExistence type="predicted"/>
<protein>
    <submittedName>
        <fullName evidence="2">Uncharacterized protein</fullName>
    </submittedName>
</protein>
<feature type="compositionally biased region" description="Basic residues" evidence="1">
    <location>
        <begin position="79"/>
        <end position="96"/>
    </location>
</feature>
<accession>M8C9T0</accession>
<evidence type="ECO:0000256" key="1">
    <source>
        <dbReference type="SAM" id="MobiDB-lite"/>
    </source>
</evidence>
<organism evidence="2">
    <name type="scientific">Aegilops tauschii</name>
    <name type="common">Tausch's goatgrass</name>
    <name type="synonym">Aegilops squarrosa</name>
    <dbReference type="NCBI Taxonomy" id="37682"/>
    <lineage>
        <taxon>Eukaryota</taxon>
        <taxon>Viridiplantae</taxon>
        <taxon>Streptophyta</taxon>
        <taxon>Embryophyta</taxon>
        <taxon>Tracheophyta</taxon>
        <taxon>Spermatophyta</taxon>
        <taxon>Magnoliopsida</taxon>
        <taxon>Liliopsida</taxon>
        <taxon>Poales</taxon>
        <taxon>Poaceae</taxon>
        <taxon>BOP clade</taxon>
        <taxon>Pooideae</taxon>
        <taxon>Triticodae</taxon>
        <taxon>Triticeae</taxon>
        <taxon>Triticinae</taxon>
        <taxon>Aegilops</taxon>
    </lineage>
</organism>
<sequence>MAAPQPAGFSSSSAQRRGAVDPPPLGPSARSEVCGRGRASPAGPRQRRPTSKGQGPGDGREREDEREKKEGEEGERERGKRRRRRGVGPHRPRPARGGRGGGSGAEPTQLRLRKTEVREAATRLLAGAGARLRKTEGREAATRLLAGQGGRREDMLKNEGGQTHLRILVKVDGDTMFIPFEQTNTSGTMDIDVDYIKVLQDQIEKNCGGDD</sequence>
<dbReference type="EnsemblPlants" id="EMT31074">
    <property type="protein sequence ID" value="EMT31074"/>
    <property type="gene ID" value="F775_24391"/>
</dbReference>